<dbReference type="EMBL" id="JAKJXO020000005">
    <property type="protein sequence ID" value="KAL1604868.1"/>
    <property type="molecule type" value="Genomic_DNA"/>
</dbReference>
<accession>A0ABR3RKA1</accession>
<dbReference type="Proteomes" id="UP001521785">
    <property type="component" value="Unassembled WGS sequence"/>
</dbReference>
<keyword evidence="3" id="KW-1185">Reference proteome</keyword>
<gene>
    <name evidence="2" type="ORF">SLS60_004408</name>
</gene>
<evidence type="ECO:0000313" key="2">
    <source>
        <dbReference type="EMBL" id="KAL1604868.1"/>
    </source>
</evidence>
<sequence>MSAILASFLLASAANAKVLPRAMDARTSIRASASILPVTTDESAITEVFPPTSSPDFTLTEVPTSSLSPSDVSGTIFVGIPSQADYYSTTVTACTQADGESIDSLVVIGVPTGTFSPGLTKTIVVPPQADPTTVTYYDTPPSNATEVIIIEPLPGNCGPFVTPTDLAPPASTTDAFASPSNTASACPTKGCSGAIVRTAETVINAINQVTQLSMNLQTAAKKIGASPIQPRDGTDASTALFDNPILDVSIGLTRIVTTVQIALPSFNTFPAFPPGCSSDTIVLAWLEFVRVHQELLAILIGRSGFLETGPIRRDADHAVVNGGGGGNMLSERASQGFIGKPIAQALRGIESIVDTIAVLLVDLVPGKSACSEEKSKELKESIKKAQVSYEG</sequence>
<organism evidence="2 3">
    <name type="scientific">Paraconiothyrium brasiliense</name>
    <dbReference type="NCBI Taxonomy" id="300254"/>
    <lineage>
        <taxon>Eukaryota</taxon>
        <taxon>Fungi</taxon>
        <taxon>Dikarya</taxon>
        <taxon>Ascomycota</taxon>
        <taxon>Pezizomycotina</taxon>
        <taxon>Dothideomycetes</taxon>
        <taxon>Pleosporomycetidae</taxon>
        <taxon>Pleosporales</taxon>
        <taxon>Massarineae</taxon>
        <taxon>Didymosphaeriaceae</taxon>
        <taxon>Paraconiothyrium</taxon>
    </lineage>
</organism>
<name>A0ABR3RKA1_9PLEO</name>
<reference evidence="2 3" key="1">
    <citation type="submission" date="2024-02" db="EMBL/GenBank/DDBJ databases">
        <title>De novo assembly and annotation of 12 fungi associated with fruit tree decline syndrome in Ontario, Canada.</title>
        <authorList>
            <person name="Sulman M."/>
            <person name="Ellouze W."/>
            <person name="Ilyukhin E."/>
        </authorList>
    </citation>
    <scope>NUCLEOTIDE SEQUENCE [LARGE SCALE GENOMIC DNA]</scope>
    <source>
        <strain evidence="2 3">M42-189</strain>
    </source>
</reference>
<protein>
    <submittedName>
        <fullName evidence="2">Uncharacterized protein</fullName>
    </submittedName>
</protein>
<feature type="chain" id="PRO_5046617523" evidence="1">
    <location>
        <begin position="17"/>
        <end position="391"/>
    </location>
</feature>
<evidence type="ECO:0000313" key="3">
    <source>
        <dbReference type="Proteomes" id="UP001521785"/>
    </source>
</evidence>
<feature type="signal peptide" evidence="1">
    <location>
        <begin position="1"/>
        <end position="16"/>
    </location>
</feature>
<keyword evidence="1" id="KW-0732">Signal</keyword>
<comment type="caution">
    <text evidence="2">The sequence shown here is derived from an EMBL/GenBank/DDBJ whole genome shotgun (WGS) entry which is preliminary data.</text>
</comment>
<proteinExistence type="predicted"/>
<evidence type="ECO:0000256" key="1">
    <source>
        <dbReference type="SAM" id="SignalP"/>
    </source>
</evidence>